<keyword evidence="2" id="KW-1133">Transmembrane helix</keyword>
<feature type="compositionally biased region" description="Basic and acidic residues" evidence="1">
    <location>
        <begin position="127"/>
        <end position="136"/>
    </location>
</feature>
<evidence type="ECO:0000256" key="1">
    <source>
        <dbReference type="SAM" id="MobiDB-lite"/>
    </source>
</evidence>
<evidence type="ECO:0000313" key="4">
    <source>
        <dbReference type="Proteomes" id="UP000527355"/>
    </source>
</evidence>
<feature type="transmembrane region" description="Helical" evidence="2">
    <location>
        <begin position="63"/>
        <end position="87"/>
    </location>
</feature>
<dbReference type="InterPro" id="IPR037763">
    <property type="entry name" value="C1orf162"/>
</dbReference>
<reference evidence="3 4" key="1">
    <citation type="journal article" date="2020" name="Nature">
        <title>Six reference-quality genomes reveal evolution of bat adaptations.</title>
        <authorList>
            <person name="Jebb D."/>
            <person name="Huang Z."/>
            <person name="Pippel M."/>
            <person name="Hughes G.M."/>
            <person name="Lavrichenko K."/>
            <person name="Devanna P."/>
            <person name="Winkler S."/>
            <person name="Jermiin L.S."/>
            <person name="Skirmuntt E.C."/>
            <person name="Katzourakis A."/>
            <person name="Burkitt-Gray L."/>
            <person name="Ray D.A."/>
            <person name="Sullivan K.A.M."/>
            <person name="Roscito J.G."/>
            <person name="Kirilenko B.M."/>
            <person name="Davalos L.M."/>
            <person name="Corthals A.P."/>
            <person name="Power M.L."/>
            <person name="Jones G."/>
            <person name="Ransome R.D."/>
            <person name="Dechmann D.K.N."/>
            <person name="Locatelli A.G."/>
            <person name="Puechmaille S.J."/>
            <person name="Fedrigo O."/>
            <person name="Jarvis E.D."/>
            <person name="Hiller M."/>
            <person name="Vernes S.C."/>
            <person name="Myers E.W."/>
            <person name="Teeling E.C."/>
        </authorList>
    </citation>
    <scope>NUCLEOTIDE SEQUENCE [LARGE SCALE GENOMIC DNA]</scope>
    <source>
        <strain evidence="3">MMyoMyo1</strain>
        <tissue evidence="3">Flight muscle</tissue>
    </source>
</reference>
<accession>A0A7J7SPK7</accession>
<gene>
    <name evidence="3" type="ORF">mMyoMyo1_001764</name>
</gene>
<sequence length="157" mass="17081">MAIWKILVPDKMRKGSLRGSFFISGEDRMGGSQSKNDPNTDKGVHTTTAPRITPAPCPSDKELHLALAFLAGSLLTLLLMALVFFIIKSYRKYHSSPHALDPHSDSLAKLSSNPEEALTSASMALKTSKEKRDDLNANHSADLNSVIYAQIKLADSS</sequence>
<keyword evidence="4" id="KW-1185">Reference proteome</keyword>
<keyword evidence="2" id="KW-0812">Transmembrane</keyword>
<dbReference type="EMBL" id="JABWUV010000018">
    <property type="protein sequence ID" value="KAF6290290.1"/>
    <property type="molecule type" value="Genomic_DNA"/>
</dbReference>
<evidence type="ECO:0000256" key="2">
    <source>
        <dbReference type="SAM" id="Phobius"/>
    </source>
</evidence>
<dbReference type="AlphaFoldDB" id="A0A7J7SPK7"/>
<proteinExistence type="predicted"/>
<comment type="caution">
    <text evidence="3">The sequence shown here is derived from an EMBL/GenBank/DDBJ whole genome shotgun (WGS) entry which is preliminary data.</text>
</comment>
<dbReference type="PANTHER" id="PTHR37997">
    <property type="entry name" value="TRANSMEMBRANE PROTEIN C1ORF162"/>
    <property type="match status" value="1"/>
</dbReference>
<organism evidence="3 4">
    <name type="scientific">Myotis myotis</name>
    <name type="common">Greater mouse-eared bat</name>
    <name type="synonym">Vespertilio myotis</name>
    <dbReference type="NCBI Taxonomy" id="51298"/>
    <lineage>
        <taxon>Eukaryota</taxon>
        <taxon>Metazoa</taxon>
        <taxon>Chordata</taxon>
        <taxon>Craniata</taxon>
        <taxon>Vertebrata</taxon>
        <taxon>Euteleostomi</taxon>
        <taxon>Mammalia</taxon>
        <taxon>Eutheria</taxon>
        <taxon>Laurasiatheria</taxon>
        <taxon>Chiroptera</taxon>
        <taxon>Yangochiroptera</taxon>
        <taxon>Vespertilionidae</taxon>
        <taxon>Myotis</taxon>
    </lineage>
</organism>
<feature type="region of interest" description="Disordered" evidence="1">
    <location>
        <begin position="98"/>
        <end position="137"/>
    </location>
</feature>
<dbReference type="PANTHER" id="PTHR37997:SF1">
    <property type="entry name" value="TRANSMEMBRANE PROTEIN C1ORF162"/>
    <property type="match status" value="1"/>
</dbReference>
<dbReference type="Proteomes" id="UP000527355">
    <property type="component" value="Unassembled WGS sequence"/>
</dbReference>
<feature type="compositionally biased region" description="Polar residues" evidence="1">
    <location>
        <begin position="109"/>
        <end position="122"/>
    </location>
</feature>
<protein>
    <submittedName>
        <fullName evidence="3">Uncharacterized protein</fullName>
    </submittedName>
</protein>
<feature type="region of interest" description="Disordered" evidence="1">
    <location>
        <begin position="24"/>
        <end position="55"/>
    </location>
</feature>
<name>A0A7J7SPK7_MYOMY</name>
<keyword evidence="2" id="KW-0472">Membrane</keyword>
<evidence type="ECO:0000313" key="3">
    <source>
        <dbReference type="EMBL" id="KAF6290290.1"/>
    </source>
</evidence>
<dbReference type="VEuPathDB" id="HostDB:CUNH1orf162"/>